<comment type="caution">
    <text evidence="6">The sequence shown here is derived from an EMBL/GenBank/DDBJ whole genome shotgun (WGS) entry which is preliminary data.</text>
</comment>
<dbReference type="PANTHER" id="PTHR23150:SF36">
    <property type="entry name" value="HERCYNINE OXYGENASE"/>
    <property type="match status" value="1"/>
</dbReference>
<dbReference type="GO" id="GO:0052699">
    <property type="term" value="P:ergothioneine biosynthetic process"/>
    <property type="evidence" value="ECO:0007669"/>
    <property type="project" value="InterPro"/>
</dbReference>
<dbReference type="Proteomes" id="UP000626148">
    <property type="component" value="Unassembled WGS sequence"/>
</dbReference>
<evidence type="ECO:0000259" key="4">
    <source>
        <dbReference type="Pfam" id="PF03781"/>
    </source>
</evidence>
<feature type="domain" description="Sulfatase-modifying factor enzyme-like" evidence="4">
    <location>
        <begin position="179"/>
        <end position="308"/>
    </location>
</feature>
<keyword evidence="2" id="KW-0408">Iron</keyword>
<dbReference type="PANTHER" id="PTHR23150">
    <property type="entry name" value="SULFATASE MODIFYING FACTOR 1, 2"/>
    <property type="match status" value="1"/>
</dbReference>
<reference evidence="6" key="1">
    <citation type="journal article" date="2014" name="Int. J. Syst. Evol. Microbiol.">
        <title>Complete genome sequence of Corynebacterium casei LMG S-19264T (=DSM 44701T), isolated from a smear-ripened cheese.</title>
        <authorList>
            <consortium name="US DOE Joint Genome Institute (JGI-PGF)"/>
            <person name="Walter F."/>
            <person name="Albersmeier A."/>
            <person name="Kalinowski J."/>
            <person name="Ruckert C."/>
        </authorList>
    </citation>
    <scope>NUCLEOTIDE SEQUENCE</scope>
    <source>
        <strain evidence="6">KCTC 22169</strain>
    </source>
</reference>
<proteinExistence type="predicted"/>
<protein>
    <submittedName>
        <fullName evidence="6">Ergothioneine biosynthesis protein EgtB</fullName>
    </submittedName>
</protein>
<dbReference type="SUPFAM" id="SSF109854">
    <property type="entry name" value="DinB/YfiT-like putative metalloenzymes"/>
    <property type="match status" value="1"/>
</dbReference>
<dbReference type="InterPro" id="IPR024775">
    <property type="entry name" value="DinB-like"/>
</dbReference>
<dbReference type="InterPro" id="IPR005532">
    <property type="entry name" value="SUMF_dom"/>
</dbReference>
<evidence type="ECO:0000256" key="3">
    <source>
        <dbReference type="ARBA" id="ARBA00037882"/>
    </source>
</evidence>
<dbReference type="AlphaFoldDB" id="A0A918N547"/>
<keyword evidence="7" id="KW-1185">Reference proteome</keyword>
<comment type="pathway">
    <text evidence="3">Amino-acid biosynthesis; ergothioneine biosynthesis.</text>
</comment>
<dbReference type="EMBL" id="BMXR01000001">
    <property type="protein sequence ID" value="GGX38009.1"/>
    <property type="molecule type" value="Genomic_DNA"/>
</dbReference>
<name>A0A918N547_9GAMM</name>
<evidence type="ECO:0000313" key="7">
    <source>
        <dbReference type="Proteomes" id="UP000626148"/>
    </source>
</evidence>
<dbReference type="InterPro" id="IPR034660">
    <property type="entry name" value="DinB/YfiT-like"/>
</dbReference>
<dbReference type="NCBIfam" id="TIGR03440">
    <property type="entry name" value="egtB_TIGR03440"/>
    <property type="match status" value="1"/>
</dbReference>
<evidence type="ECO:0000259" key="5">
    <source>
        <dbReference type="Pfam" id="PF12867"/>
    </source>
</evidence>
<dbReference type="Pfam" id="PF12867">
    <property type="entry name" value="DinB_2"/>
    <property type="match status" value="1"/>
</dbReference>
<feature type="domain" description="DinB-like" evidence="5">
    <location>
        <begin position="10"/>
        <end position="142"/>
    </location>
</feature>
<dbReference type="InterPro" id="IPR051043">
    <property type="entry name" value="Sulfatase_Mod_Factor_Kinase"/>
</dbReference>
<dbReference type="Pfam" id="PF03781">
    <property type="entry name" value="FGE-sulfatase"/>
    <property type="match status" value="1"/>
</dbReference>
<dbReference type="InterPro" id="IPR042095">
    <property type="entry name" value="SUMF_sf"/>
</dbReference>
<organism evidence="6 7">
    <name type="scientific">Saccharospirillum salsuginis</name>
    <dbReference type="NCBI Taxonomy" id="418750"/>
    <lineage>
        <taxon>Bacteria</taxon>
        <taxon>Pseudomonadati</taxon>
        <taxon>Pseudomonadota</taxon>
        <taxon>Gammaproteobacteria</taxon>
        <taxon>Oceanospirillales</taxon>
        <taxon>Saccharospirillaceae</taxon>
        <taxon>Saccharospirillum</taxon>
    </lineage>
</organism>
<sequence length="408" mass="46646">MQDEAILRRLKGVRQQTLHLCEGLQPEDFGLQAAEFTSPLKWHLAHTTWFFETFVLTPYLNDYRSSHPEFQRIFNSYYQTLGQPLSRAQRHLQARPTLEEVWRYRTDILDTLQNAISMDGLSPEALNLVSLGTHHEQQHQELMLTDLKYCWSFSPLPPGMPQATRSGPIRQEPLEWQPLPEGVWEVGHDGNGFAFDNEGPRHRTYLAGGNLASRPVTNREYLAFMDDGGYETPALWLSDGWTTVQNHGWRSPLYWFLKDDQWWVYTLHGCQPLDPDAPVCHVSAYEAHAYATWCGARLPTEAEWETAAPDPGPDQGPVNGDWHPRPGGDAWYGAVWQWTASAYQPYPGFRPAGGAVGEYNGKFMCNQLTLRGSSCATPAGHTRRTYRNFFYPGDRWQFTGIRLAQDKE</sequence>
<dbReference type="RefSeq" id="WP_189606453.1">
    <property type="nucleotide sequence ID" value="NZ_BMXR01000001.1"/>
</dbReference>
<keyword evidence="1" id="KW-0560">Oxidoreductase</keyword>
<gene>
    <name evidence="6" type="ORF">GCM10007392_00130</name>
</gene>
<evidence type="ECO:0000256" key="1">
    <source>
        <dbReference type="ARBA" id="ARBA00023002"/>
    </source>
</evidence>
<evidence type="ECO:0000313" key="6">
    <source>
        <dbReference type="EMBL" id="GGX38009.1"/>
    </source>
</evidence>
<reference evidence="6" key="2">
    <citation type="submission" date="2020-09" db="EMBL/GenBank/DDBJ databases">
        <authorList>
            <person name="Sun Q."/>
            <person name="Kim S."/>
        </authorList>
    </citation>
    <scope>NUCLEOTIDE SEQUENCE</scope>
    <source>
        <strain evidence="6">KCTC 22169</strain>
    </source>
</reference>
<accession>A0A918N547</accession>
<dbReference type="InterPro" id="IPR017806">
    <property type="entry name" value="EgtB"/>
</dbReference>
<dbReference type="InterPro" id="IPR016187">
    <property type="entry name" value="CTDL_fold"/>
</dbReference>
<dbReference type="SUPFAM" id="SSF56436">
    <property type="entry name" value="C-type lectin-like"/>
    <property type="match status" value="1"/>
</dbReference>
<evidence type="ECO:0000256" key="2">
    <source>
        <dbReference type="ARBA" id="ARBA00023004"/>
    </source>
</evidence>
<dbReference type="Gene3D" id="3.90.1580.10">
    <property type="entry name" value="paralog of FGE (formylglycine-generating enzyme)"/>
    <property type="match status" value="2"/>
</dbReference>